<accession>A0ABQ5E0K5</accession>
<organism evidence="1 2">
    <name type="scientific">Tanacetum coccineum</name>
    <dbReference type="NCBI Taxonomy" id="301880"/>
    <lineage>
        <taxon>Eukaryota</taxon>
        <taxon>Viridiplantae</taxon>
        <taxon>Streptophyta</taxon>
        <taxon>Embryophyta</taxon>
        <taxon>Tracheophyta</taxon>
        <taxon>Spermatophyta</taxon>
        <taxon>Magnoliopsida</taxon>
        <taxon>eudicotyledons</taxon>
        <taxon>Gunneridae</taxon>
        <taxon>Pentapetalae</taxon>
        <taxon>asterids</taxon>
        <taxon>campanulids</taxon>
        <taxon>Asterales</taxon>
        <taxon>Asteraceae</taxon>
        <taxon>Asteroideae</taxon>
        <taxon>Anthemideae</taxon>
        <taxon>Anthemidinae</taxon>
        <taxon>Tanacetum</taxon>
    </lineage>
</organism>
<evidence type="ECO:0000313" key="1">
    <source>
        <dbReference type="EMBL" id="GJT44935.1"/>
    </source>
</evidence>
<dbReference type="Proteomes" id="UP001151760">
    <property type="component" value="Unassembled WGS sequence"/>
</dbReference>
<gene>
    <name evidence="1" type="ORF">Tco_0953650</name>
</gene>
<protein>
    <submittedName>
        <fullName evidence="1">Uncharacterized protein</fullName>
    </submittedName>
</protein>
<reference evidence="1" key="2">
    <citation type="submission" date="2022-01" db="EMBL/GenBank/DDBJ databases">
        <authorList>
            <person name="Yamashiro T."/>
            <person name="Shiraishi A."/>
            <person name="Satake H."/>
            <person name="Nakayama K."/>
        </authorList>
    </citation>
    <scope>NUCLEOTIDE SEQUENCE</scope>
</reference>
<name>A0ABQ5E0K5_9ASTR</name>
<proteinExistence type="predicted"/>
<reference evidence="1" key="1">
    <citation type="journal article" date="2022" name="Int. J. Mol. Sci.">
        <title>Draft Genome of Tanacetum Coccineum: Genomic Comparison of Closely Related Tanacetum-Family Plants.</title>
        <authorList>
            <person name="Yamashiro T."/>
            <person name="Shiraishi A."/>
            <person name="Nakayama K."/>
            <person name="Satake H."/>
        </authorList>
    </citation>
    <scope>NUCLEOTIDE SEQUENCE</scope>
</reference>
<keyword evidence="2" id="KW-1185">Reference proteome</keyword>
<evidence type="ECO:0000313" key="2">
    <source>
        <dbReference type="Proteomes" id="UP001151760"/>
    </source>
</evidence>
<dbReference type="EMBL" id="BQNB010015855">
    <property type="protein sequence ID" value="GJT44935.1"/>
    <property type="molecule type" value="Genomic_DNA"/>
</dbReference>
<sequence>METNQQLIPPASLQCPAPKTSLSCKRRRNNENALIYCAFCSYFLIDIFLRSREELDSALRTFSAILSLLEQHDATVSLEDANLKFLRSLPSVWYVVATMIRGQPGLDELEFDDLYNNLKHKSQRIYSTISSKVPTAPNCASHSDEIICSFFAQQASMPNNFIMMRHAASNRMKMLWMKITHSMAVSYERTPRIMTYAYDGGTELKLNKMNEHGVTQLDLSNHMAILSPIHEVLKEVYYPRMDNRRPRNLKLLTITRLLPQDSSQTTRPQENCGNLSWLKKGSTVGSQAELPQTGNPEDDLKDSAIIDSEWLWKYDKDTRHSVLILKSSKGDKECLILSPKFKFVDEDLVILRAPRKNDVYN</sequence>
<comment type="caution">
    <text evidence="1">The sequence shown here is derived from an EMBL/GenBank/DDBJ whole genome shotgun (WGS) entry which is preliminary data.</text>
</comment>